<accession>A0A0F3KW33</accession>
<dbReference type="InterPro" id="IPR009739">
    <property type="entry name" value="LprI-like_N"/>
</dbReference>
<dbReference type="PANTHER" id="PTHR39176">
    <property type="entry name" value="PERIPLASMIC PROTEIN-RELATED"/>
    <property type="match status" value="1"/>
</dbReference>
<proteinExistence type="predicted"/>
<feature type="domain" description="Lysozyme inhibitor LprI-like N-terminal" evidence="1">
    <location>
        <begin position="8"/>
        <end position="93"/>
    </location>
</feature>
<dbReference type="PATRIC" id="fig|345309.4.peg.853"/>
<comment type="caution">
    <text evidence="2">The sequence shown here is derived from an EMBL/GenBank/DDBJ whole genome shotgun (WGS) entry which is preliminary data.</text>
</comment>
<dbReference type="AlphaFoldDB" id="A0A0F3KW33"/>
<name>A0A0F3KW33_9GAMM</name>
<keyword evidence="3" id="KW-1185">Reference proteome</keyword>
<protein>
    <recommendedName>
        <fullName evidence="1">Lysozyme inhibitor LprI-like N-terminal domain-containing protein</fullName>
    </recommendedName>
</protein>
<gene>
    <name evidence="2" type="ORF">VI08_08180</name>
</gene>
<sequence length="100" mass="11084">MSYHACIKTARGVTVALNNCIGTEHAYQDKRLNAAYQRLRKMLPVGQATSLRDEERAWISQRDMTCAPDKNGGTASLLDSNQCQLDQTATRAALLEDRGK</sequence>
<dbReference type="Gene3D" id="1.20.1270.180">
    <property type="match status" value="1"/>
</dbReference>
<evidence type="ECO:0000259" key="1">
    <source>
        <dbReference type="Pfam" id="PF07007"/>
    </source>
</evidence>
<evidence type="ECO:0000313" key="2">
    <source>
        <dbReference type="EMBL" id="KJV35371.1"/>
    </source>
</evidence>
<dbReference type="EMBL" id="JZRB01000016">
    <property type="protein sequence ID" value="KJV35371.1"/>
    <property type="molecule type" value="Genomic_DNA"/>
</dbReference>
<organism evidence="2 3">
    <name type="scientific">Luteibacter yeojuensis</name>
    <dbReference type="NCBI Taxonomy" id="345309"/>
    <lineage>
        <taxon>Bacteria</taxon>
        <taxon>Pseudomonadati</taxon>
        <taxon>Pseudomonadota</taxon>
        <taxon>Gammaproteobacteria</taxon>
        <taxon>Lysobacterales</taxon>
        <taxon>Rhodanobacteraceae</taxon>
        <taxon>Luteibacter</taxon>
    </lineage>
</organism>
<dbReference type="PANTHER" id="PTHR39176:SF1">
    <property type="entry name" value="PERIPLASMIC PROTEIN"/>
    <property type="match status" value="1"/>
</dbReference>
<dbReference type="Pfam" id="PF07007">
    <property type="entry name" value="LprI"/>
    <property type="match status" value="1"/>
</dbReference>
<evidence type="ECO:0000313" key="3">
    <source>
        <dbReference type="Proteomes" id="UP000033651"/>
    </source>
</evidence>
<dbReference type="Proteomes" id="UP000033651">
    <property type="component" value="Unassembled WGS sequence"/>
</dbReference>
<reference evidence="2 3" key="1">
    <citation type="submission" date="2015-03" db="EMBL/GenBank/DDBJ databases">
        <title>Draft genome sequence of Luteibacter yeojuensis strain SU11.</title>
        <authorList>
            <person name="Sulaiman J."/>
            <person name="Priya K."/>
            <person name="Chan K.-G."/>
        </authorList>
    </citation>
    <scope>NUCLEOTIDE SEQUENCE [LARGE SCALE GENOMIC DNA]</scope>
    <source>
        <strain evidence="2 3">SU11</strain>
    </source>
</reference>